<keyword evidence="4" id="KW-1185">Reference proteome</keyword>
<keyword evidence="3" id="KW-0645">Protease</keyword>
<dbReference type="AlphaFoldDB" id="A0A7W7PVI4"/>
<dbReference type="SUPFAM" id="SSF52096">
    <property type="entry name" value="ClpP/crotonase"/>
    <property type="match status" value="1"/>
</dbReference>
<dbReference type="Proteomes" id="UP000579523">
    <property type="component" value="Unassembled WGS sequence"/>
</dbReference>
<evidence type="ECO:0000313" key="4">
    <source>
        <dbReference type="Proteomes" id="UP000579523"/>
    </source>
</evidence>
<dbReference type="InterPro" id="IPR005151">
    <property type="entry name" value="Tail-specific_protease"/>
</dbReference>
<gene>
    <name evidence="3" type="ORF">FHS37_006136</name>
</gene>
<dbReference type="InterPro" id="IPR029045">
    <property type="entry name" value="ClpP/crotonase-like_dom_sf"/>
</dbReference>
<reference evidence="3 4" key="1">
    <citation type="submission" date="2020-08" db="EMBL/GenBank/DDBJ databases">
        <title>Genomic Encyclopedia of Type Strains, Phase III (KMG-III): the genomes of soil and plant-associated and newly described type strains.</title>
        <authorList>
            <person name="Whitman W."/>
        </authorList>
    </citation>
    <scope>NUCLEOTIDE SEQUENCE [LARGE SCALE GENOMIC DNA]</scope>
    <source>
        <strain evidence="3 4">CECT 3273</strain>
    </source>
</reference>
<keyword evidence="3" id="KW-0378">Hydrolase</keyword>
<dbReference type="SMART" id="SM00245">
    <property type="entry name" value="TSPc"/>
    <property type="match status" value="1"/>
</dbReference>
<sequence length="324" mass="35352">MTTHHEILEAALARITTGYVFPERAATIDAAIRRRLAEGAYRGLEVRELCERVTDDLQKACADKHLRLLWTEEPQPMDEEPEDVARARFARYARENNYGIRRVEQLDDHIGYLDLRMIAPADLGGPAIAAAMQLLAPTEALVIDLRQCRGGAPEGVQLWCSYFFADDGVHLNDIYERATDSTRQYWTLGHLAAPRYLDRPVAVLTGDLTFSGGEELAYNLKAQGRATLIGRTTRGGAHPTTRIPVAPHVTVTVPTARSVNPVTGTNWEGVGVEPDLAVAAGEELKAALEHLRTRLVDSRTDLTAEQGRRSSPAASGAAPGRGAG</sequence>
<evidence type="ECO:0000259" key="2">
    <source>
        <dbReference type="SMART" id="SM00245"/>
    </source>
</evidence>
<dbReference type="Pfam" id="PF03572">
    <property type="entry name" value="Peptidase_S41"/>
    <property type="match status" value="1"/>
</dbReference>
<feature type="compositionally biased region" description="Basic and acidic residues" evidence="1">
    <location>
        <begin position="299"/>
        <end position="308"/>
    </location>
</feature>
<dbReference type="GO" id="GO:0006508">
    <property type="term" value="P:proteolysis"/>
    <property type="evidence" value="ECO:0007669"/>
    <property type="project" value="UniProtKB-KW"/>
</dbReference>
<dbReference type="EMBL" id="JACHJI010000014">
    <property type="protein sequence ID" value="MBB4902044.1"/>
    <property type="molecule type" value="Genomic_DNA"/>
</dbReference>
<proteinExistence type="predicted"/>
<evidence type="ECO:0000256" key="1">
    <source>
        <dbReference type="SAM" id="MobiDB-lite"/>
    </source>
</evidence>
<dbReference type="PANTHER" id="PTHR11261:SF3">
    <property type="entry name" value="RETINOL-BINDING PROTEIN 3"/>
    <property type="match status" value="1"/>
</dbReference>
<dbReference type="Gene3D" id="3.90.226.10">
    <property type="entry name" value="2-enoyl-CoA Hydratase, Chain A, domain 1"/>
    <property type="match status" value="1"/>
</dbReference>
<dbReference type="RefSeq" id="WP_184827086.1">
    <property type="nucleotide sequence ID" value="NZ_BMTK01000015.1"/>
</dbReference>
<feature type="domain" description="Tail specific protease" evidence="2">
    <location>
        <begin position="77"/>
        <end position="279"/>
    </location>
</feature>
<comment type="caution">
    <text evidence="3">The sequence shown here is derived from an EMBL/GenBank/DDBJ whole genome shotgun (WGS) entry which is preliminary data.</text>
</comment>
<dbReference type="PANTHER" id="PTHR11261">
    <property type="entry name" value="INTERPHOTORECEPTOR RETINOID-BINDING PROTEIN"/>
    <property type="match status" value="1"/>
</dbReference>
<dbReference type="CDD" id="cd07563">
    <property type="entry name" value="Peptidase_S41_IRBP"/>
    <property type="match status" value="1"/>
</dbReference>
<dbReference type="Gene3D" id="3.30.750.44">
    <property type="match status" value="1"/>
</dbReference>
<accession>A0A7W7PVI4</accession>
<name>A0A7W7PVI4_9ACTN</name>
<feature type="region of interest" description="Disordered" evidence="1">
    <location>
        <begin position="299"/>
        <end position="324"/>
    </location>
</feature>
<feature type="compositionally biased region" description="Low complexity" evidence="1">
    <location>
        <begin position="309"/>
        <end position="318"/>
    </location>
</feature>
<protein>
    <submittedName>
        <fullName evidence="3">C-terminal processing protease CtpA/Prc</fullName>
    </submittedName>
</protein>
<organism evidence="3 4">
    <name type="scientific">Streptomyces griseomycini</name>
    <dbReference type="NCBI Taxonomy" id="66895"/>
    <lineage>
        <taxon>Bacteria</taxon>
        <taxon>Bacillati</taxon>
        <taxon>Actinomycetota</taxon>
        <taxon>Actinomycetes</taxon>
        <taxon>Kitasatosporales</taxon>
        <taxon>Streptomycetaceae</taxon>
        <taxon>Streptomyces</taxon>
    </lineage>
</organism>
<dbReference type="GO" id="GO:0008236">
    <property type="term" value="F:serine-type peptidase activity"/>
    <property type="evidence" value="ECO:0007669"/>
    <property type="project" value="InterPro"/>
</dbReference>
<evidence type="ECO:0000313" key="3">
    <source>
        <dbReference type="EMBL" id="MBB4902044.1"/>
    </source>
</evidence>